<accession>A0A0A8YUD8</accession>
<reference evidence="1" key="2">
    <citation type="journal article" date="2015" name="Data Brief">
        <title>Shoot transcriptome of the giant reed, Arundo donax.</title>
        <authorList>
            <person name="Barrero R.A."/>
            <person name="Guerrero F.D."/>
            <person name="Moolhuijzen P."/>
            <person name="Goolsby J.A."/>
            <person name="Tidwell J."/>
            <person name="Bellgard S.E."/>
            <person name="Bellgard M.I."/>
        </authorList>
    </citation>
    <scope>NUCLEOTIDE SEQUENCE</scope>
    <source>
        <tissue evidence="1">Shoot tissue taken approximately 20 cm above the soil surface</tissue>
    </source>
</reference>
<sequence length="37" mass="4196">MVCFSASKHFTNYEFKIVAVISLGLHQNILRPFAVLT</sequence>
<dbReference type="EMBL" id="GBRH01267679">
    <property type="protein sequence ID" value="JAD30216.1"/>
    <property type="molecule type" value="Transcribed_RNA"/>
</dbReference>
<name>A0A0A8YUD8_ARUDO</name>
<dbReference type="AlphaFoldDB" id="A0A0A8YUD8"/>
<organism evidence="1">
    <name type="scientific">Arundo donax</name>
    <name type="common">Giant reed</name>
    <name type="synonym">Donax arundinaceus</name>
    <dbReference type="NCBI Taxonomy" id="35708"/>
    <lineage>
        <taxon>Eukaryota</taxon>
        <taxon>Viridiplantae</taxon>
        <taxon>Streptophyta</taxon>
        <taxon>Embryophyta</taxon>
        <taxon>Tracheophyta</taxon>
        <taxon>Spermatophyta</taxon>
        <taxon>Magnoliopsida</taxon>
        <taxon>Liliopsida</taxon>
        <taxon>Poales</taxon>
        <taxon>Poaceae</taxon>
        <taxon>PACMAD clade</taxon>
        <taxon>Arundinoideae</taxon>
        <taxon>Arundineae</taxon>
        <taxon>Arundo</taxon>
    </lineage>
</organism>
<reference evidence="1" key="1">
    <citation type="submission" date="2014-09" db="EMBL/GenBank/DDBJ databases">
        <authorList>
            <person name="Magalhaes I.L.F."/>
            <person name="Oliveira U."/>
            <person name="Santos F.R."/>
            <person name="Vidigal T.H.D.A."/>
            <person name="Brescovit A.D."/>
            <person name="Santos A.J."/>
        </authorList>
    </citation>
    <scope>NUCLEOTIDE SEQUENCE</scope>
    <source>
        <tissue evidence="1">Shoot tissue taken approximately 20 cm above the soil surface</tissue>
    </source>
</reference>
<evidence type="ECO:0000313" key="1">
    <source>
        <dbReference type="EMBL" id="JAD30216.1"/>
    </source>
</evidence>
<protein>
    <submittedName>
        <fullName evidence="1">Uncharacterized protein</fullName>
    </submittedName>
</protein>
<proteinExistence type="predicted"/>